<dbReference type="Pfam" id="PF02234">
    <property type="entry name" value="CDI"/>
    <property type="match status" value="1"/>
</dbReference>
<dbReference type="PANTHER" id="PTHR10265:SF44">
    <property type="entry name" value="CYCLIN-DEPENDENT KINASE INHIBITOR 1C"/>
    <property type="match status" value="1"/>
</dbReference>
<comment type="similarity">
    <text evidence="2">Belongs to the CDI family.</text>
</comment>
<dbReference type="InterPro" id="IPR003175">
    <property type="entry name" value="CDI_dom"/>
</dbReference>
<name>A0A873A0V1_AMBMC</name>
<evidence type="ECO:0000259" key="7">
    <source>
        <dbReference type="Pfam" id="PF02234"/>
    </source>
</evidence>
<evidence type="ECO:0000313" key="8">
    <source>
        <dbReference type="EMBL" id="QOY46852.1"/>
    </source>
</evidence>
<reference evidence="8" key="1">
    <citation type="journal article" date="2020" name="Mech. Dev.">
        <title>Conservation analysis of core cell cycle regulators and their transcriptional behavior during limb regeneration in Ambystoma mexicanum.</title>
        <authorList>
            <person name="Espinal-Centeno A."/>
            <person name="Dipp-Alvarez M."/>
            <person name="Saldana C."/>
            <person name="Bako L."/>
            <person name="Cruz-Ramirez A."/>
        </authorList>
    </citation>
    <scope>NUCLEOTIDE SEQUENCE</scope>
</reference>
<organism evidence="8">
    <name type="scientific">Ambystoma maculatum</name>
    <name type="common">Spotted salamander</name>
    <name type="synonym">Lacerta maculatum</name>
    <dbReference type="NCBI Taxonomy" id="43114"/>
    <lineage>
        <taxon>Eukaryota</taxon>
        <taxon>Metazoa</taxon>
        <taxon>Chordata</taxon>
        <taxon>Craniata</taxon>
        <taxon>Vertebrata</taxon>
        <taxon>Euteleostomi</taxon>
        <taxon>Amphibia</taxon>
        <taxon>Batrachia</taxon>
        <taxon>Caudata</taxon>
        <taxon>Salamandroidea</taxon>
        <taxon>Ambystomatidae</taxon>
        <taxon>Ambystoma</taxon>
    </lineage>
</organism>
<dbReference type="InterPro" id="IPR044898">
    <property type="entry name" value="CDI_dom_sf"/>
</dbReference>
<accession>A0A873A0V1</accession>
<gene>
    <name evidence="8" type="primary">CDKN1C</name>
</gene>
<keyword evidence="4" id="KW-0539">Nucleus</keyword>
<evidence type="ECO:0000256" key="1">
    <source>
        <dbReference type="ARBA" id="ARBA00004123"/>
    </source>
</evidence>
<dbReference type="PANTHER" id="PTHR10265">
    <property type="entry name" value="CYCLIN-DEPENDENT KINASE INHIBITOR 1"/>
    <property type="match status" value="1"/>
</dbReference>
<evidence type="ECO:0000256" key="5">
    <source>
        <dbReference type="ARBA" id="ARBA00023306"/>
    </source>
</evidence>
<keyword evidence="5" id="KW-0131">Cell cycle</keyword>
<feature type="domain" description="Cyclin-dependent kinase inhibitor" evidence="7">
    <location>
        <begin position="29"/>
        <end position="78"/>
    </location>
</feature>
<feature type="region of interest" description="Disordered" evidence="6">
    <location>
        <begin position="90"/>
        <end position="194"/>
    </location>
</feature>
<sequence>MSEVAASPTAAALHCLAGLPRAGPGVRRSLFGPLDRGELRRELRGRLQELAEDARERWGFDFQAERPVAGARLQWEPVCGSAVPAFYREKDRGSRGLRPVASPEGSEDSVRPDGSVDAGSGCVEDLGGQGNNQENRDRQVRAEGSVKRAAGSAGRITDFFPKRKRTMETKVPCELQPSPGRLIPVEKTPRKSLR</sequence>
<comment type="subcellular location">
    <subcellularLocation>
        <location evidence="1">Nucleus</location>
    </subcellularLocation>
</comment>
<dbReference type="GO" id="GO:0045930">
    <property type="term" value="P:negative regulation of mitotic cell cycle"/>
    <property type="evidence" value="ECO:0007669"/>
    <property type="project" value="TreeGrafter"/>
</dbReference>
<feature type="compositionally biased region" description="Basic and acidic residues" evidence="6">
    <location>
        <begin position="134"/>
        <end position="146"/>
    </location>
</feature>
<evidence type="ECO:0000256" key="6">
    <source>
        <dbReference type="SAM" id="MobiDB-lite"/>
    </source>
</evidence>
<evidence type="ECO:0000256" key="2">
    <source>
        <dbReference type="ARBA" id="ARBA00006726"/>
    </source>
</evidence>
<evidence type="ECO:0000256" key="4">
    <source>
        <dbReference type="ARBA" id="ARBA00023242"/>
    </source>
</evidence>
<proteinExistence type="evidence at transcript level"/>
<dbReference type="Gene3D" id="4.10.365.10">
    <property type="entry name" value="p27"/>
    <property type="match status" value="1"/>
</dbReference>
<dbReference type="AlphaFoldDB" id="A0A873A0V1"/>
<dbReference type="GO" id="GO:0004861">
    <property type="term" value="F:cyclin-dependent protein serine/threonine kinase inhibitor activity"/>
    <property type="evidence" value="ECO:0007669"/>
    <property type="project" value="InterPro"/>
</dbReference>
<keyword evidence="3" id="KW-0649">Protein kinase inhibitor</keyword>
<dbReference type="GO" id="GO:0005634">
    <property type="term" value="C:nucleus"/>
    <property type="evidence" value="ECO:0007669"/>
    <property type="project" value="UniProtKB-SubCell"/>
</dbReference>
<dbReference type="EMBL" id="MT664954">
    <property type="protein sequence ID" value="QOY46852.1"/>
    <property type="molecule type" value="mRNA"/>
</dbReference>
<protein>
    <submittedName>
        <fullName evidence="8">Cyclin-dependent kinase inhibitor 1C</fullName>
    </submittedName>
</protein>
<evidence type="ECO:0000256" key="3">
    <source>
        <dbReference type="ARBA" id="ARBA00023013"/>
    </source>
</evidence>